<dbReference type="EMBL" id="LT607409">
    <property type="protein sequence ID" value="SCE91926.1"/>
    <property type="molecule type" value="Genomic_DNA"/>
</dbReference>
<evidence type="ECO:0000256" key="2">
    <source>
        <dbReference type="ARBA" id="ARBA00023125"/>
    </source>
</evidence>
<dbReference type="Gene3D" id="1.10.10.10">
    <property type="entry name" value="Winged helix-like DNA-binding domain superfamily/Winged helix DNA-binding domain"/>
    <property type="match status" value="1"/>
</dbReference>
<dbReference type="InterPro" id="IPR011991">
    <property type="entry name" value="ArsR-like_HTH"/>
</dbReference>
<protein>
    <submittedName>
        <fullName evidence="5">Helix-turn-helix domain-containing protein</fullName>
    </submittedName>
</protein>
<keyword evidence="3" id="KW-0804">Transcription</keyword>
<dbReference type="PROSITE" id="PS50987">
    <property type="entry name" value="HTH_ARSR_2"/>
    <property type="match status" value="1"/>
</dbReference>
<dbReference type="InterPro" id="IPR036390">
    <property type="entry name" value="WH_DNA-bd_sf"/>
</dbReference>
<keyword evidence="2" id="KW-0238">DNA-binding</keyword>
<evidence type="ECO:0000313" key="5">
    <source>
        <dbReference type="EMBL" id="SCE91926.1"/>
    </source>
</evidence>
<feature type="domain" description="HTH arsR-type" evidence="4">
    <location>
        <begin position="223"/>
        <end position="303"/>
    </location>
</feature>
<keyword evidence="6" id="KW-1185">Reference proteome</keyword>
<dbReference type="SMART" id="SM00418">
    <property type="entry name" value="HTH_ARSR"/>
    <property type="match status" value="1"/>
</dbReference>
<dbReference type="AlphaFoldDB" id="A0A1C4W6R2"/>
<evidence type="ECO:0000256" key="3">
    <source>
        <dbReference type="ARBA" id="ARBA00023163"/>
    </source>
</evidence>
<dbReference type="InterPro" id="IPR001845">
    <property type="entry name" value="HTH_ArsR_DNA-bd_dom"/>
</dbReference>
<evidence type="ECO:0000313" key="6">
    <source>
        <dbReference type="Proteomes" id="UP000198224"/>
    </source>
</evidence>
<sequence length="303" mass="32614">MIEVRFSPEDLSRVRFVHSPLAELVASSWALRKPAKYWMHRPWRERAERLLPDAGLEPLLAVLRSSNGYVPDFLTPIGGAPNLAAELRAVAGTDPRVVRRQLERAGAPVLSADELVAQLHRYFTVLIAPDWPRLRALALADVRRRTLLAAEQGGRTLLHEVHPLIRWDGAALRVAVGTALPADRDGRPWTLLPTAFSGPTVHAILEGDAGPALCYPPVGLGGLWDSPPPSAALGALLGGTRAAVLSLLDTPLSTGELAAMLRLAPATASHHLTTLRDNGLIAGVRQGRVVRYARTVLGDQLVG</sequence>
<evidence type="ECO:0000259" key="4">
    <source>
        <dbReference type="PROSITE" id="PS50987"/>
    </source>
</evidence>
<dbReference type="InterPro" id="IPR051011">
    <property type="entry name" value="Metal_resp_trans_reg"/>
</dbReference>
<dbReference type="Pfam" id="PF12840">
    <property type="entry name" value="HTH_20"/>
    <property type="match status" value="1"/>
</dbReference>
<proteinExistence type="predicted"/>
<evidence type="ECO:0000256" key="1">
    <source>
        <dbReference type="ARBA" id="ARBA00023015"/>
    </source>
</evidence>
<name>A0A1C4W6R2_9ACTN</name>
<dbReference type="RefSeq" id="WP_088987798.1">
    <property type="nucleotide sequence ID" value="NZ_LT607409.1"/>
</dbReference>
<reference evidence="6" key="1">
    <citation type="submission" date="2016-06" db="EMBL/GenBank/DDBJ databases">
        <authorList>
            <person name="Varghese N."/>
            <person name="Submissions Spin"/>
        </authorList>
    </citation>
    <scope>NUCLEOTIDE SEQUENCE [LARGE SCALE GENOMIC DNA]</scope>
    <source>
        <strain evidence="6">DSM 45160</strain>
    </source>
</reference>
<dbReference type="Proteomes" id="UP000198224">
    <property type="component" value="Chromosome I"/>
</dbReference>
<dbReference type="GO" id="GO:0003677">
    <property type="term" value="F:DNA binding"/>
    <property type="evidence" value="ECO:0007669"/>
    <property type="project" value="UniProtKB-KW"/>
</dbReference>
<keyword evidence="1" id="KW-0805">Transcription regulation</keyword>
<accession>A0A1C4W6R2</accession>
<dbReference type="InterPro" id="IPR036388">
    <property type="entry name" value="WH-like_DNA-bd_sf"/>
</dbReference>
<dbReference type="CDD" id="cd00090">
    <property type="entry name" value="HTH_ARSR"/>
    <property type="match status" value="1"/>
</dbReference>
<gene>
    <name evidence="5" type="ORF">GA0070612_2185</name>
</gene>
<organism evidence="5 6">
    <name type="scientific">Micromonospora chokoriensis</name>
    <dbReference type="NCBI Taxonomy" id="356851"/>
    <lineage>
        <taxon>Bacteria</taxon>
        <taxon>Bacillati</taxon>
        <taxon>Actinomycetota</taxon>
        <taxon>Actinomycetes</taxon>
        <taxon>Micromonosporales</taxon>
        <taxon>Micromonosporaceae</taxon>
        <taxon>Micromonospora</taxon>
    </lineage>
</organism>
<dbReference type="PRINTS" id="PR00778">
    <property type="entry name" value="HTHARSR"/>
</dbReference>
<dbReference type="PANTHER" id="PTHR43132">
    <property type="entry name" value="ARSENICAL RESISTANCE OPERON REPRESSOR ARSR-RELATED"/>
    <property type="match status" value="1"/>
</dbReference>
<dbReference type="SUPFAM" id="SSF46785">
    <property type="entry name" value="Winged helix' DNA-binding domain"/>
    <property type="match status" value="1"/>
</dbReference>
<dbReference type="PANTHER" id="PTHR43132:SF6">
    <property type="entry name" value="HTH-TYPE TRANSCRIPTIONAL REPRESSOR CZRA"/>
    <property type="match status" value="1"/>
</dbReference>
<dbReference type="GO" id="GO:0003700">
    <property type="term" value="F:DNA-binding transcription factor activity"/>
    <property type="evidence" value="ECO:0007669"/>
    <property type="project" value="InterPro"/>
</dbReference>